<dbReference type="Pfam" id="PF00834">
    <property type="entry name" value="Ribul_P_3_epim"/>
    <property type="match status" value="1"/>
</dbReference>
<dbReference type="GO" id="GO:0005975">
    <property type="term" value="P:carbohydrate metabolic process"/>
    <property type="evidence" value="ECO:0007669"/>
    <property type="project" value="InterPro"/>
</dbReference>
<comment type="catalytic activity">
    <reaction evidence="1 10">
        <text>D-ribulose 5-phosphate = D-xylulose 5-phosphate</text>
        <dbReference type="Rhea" id="RHEA:13677"/>
        <dbReference type="ChEBI" id="CHEBI:57737"/>
        <dbReference type="ChEBI" id="CHEBI:58121"/>
        <dbReference type="EC" id="5.1.3.1"/>
    </reaction>
</comment>
<gene>
    <name evidence="14" type="ORF">FNF29_06075</name>
</gene>
<comment type="cofactor">
    <cofactor evidence="4">
        <name>Zn(2+)</name>
        <dbReference type="ChEBI" id="CHEBI:29105"/>
    </cofactor>
</comment>
<feature type="binding site" evidence="13">
    <location>
        <position position="77"/>
    </location>
    <ligand>
        <name>substrate</name>
    </ligand>
</feature>
<proteinExistence type="inferred from homology"/>
<comment type="cofactor">
    <cofactor evidence="5">
        <name>Fe(2+)</name>
        <dbReference type="ChEBI" id="CHEBI:29033"/>
    </cofactor>
</comment>
<comment type="caution">
    <text evidence="14">The sequence shown here is derived from an EMBL/GenBank/DDBJ whole genome shotgun (WGS) entry which is preliminary data.</text>
</comment>
<feature type="binding site" evidence="12">
    <location>
        <position position="46"/>
    </location>
    <ligand>
        <name>a divalent metal cation</name>
        <dbReference type="ChEBI" id="CHEBI:60240"/>
    </ligand>
</feature>
<dbReference type="OMA" id="CHLMIED"/>
<organism evidence="14 15">
    <name type="scientific">Cafeteria roenbergensis</name>
    <name type="common">Marine flagellate</name>
    <dbReference type="NCBI Taxonomy" id="33653"/>
    <lineage>
        <taxon>Eukaryota</taxon>
        <taxon>Sar</taxon>
        <taxon>Stramenopiles</taxon>
        <taxon>Bigyra</taxon>
        <taxon>Opalozoa</taxon>
        <taxon>Bicosoecida</taxon>
        <taxon>Cafeteriaceae</taxon>
        <taxon>Cafeteria</taxon>
    </lineage>
</organism>
<feature type="binding site" evidence="13">
    <location>
        <position position="19"/>
    </location>
    <ligand>
        <name>substrate</name>
    </ligand>
</feature>
<comment type="cofactor">
    <cofactor evidence="3">
        <name>Co(2+)</name>
        <dbReference type="ChEBI" id="CHEBI:48828"/>
    </cofactor>
</comment>
<keyword evidence="12" id="KW-0170">Cobalt</keyword>
<dbReference type="PIRSF" id="PIRSF001461">
    <property type="entry name" value="RPE"/>
    <property type="match status" value="1"/>
</dbReference>
<dbReference type="InterPro" id="IPR000056">
    <property type="entry name" value="Ribul_P_3_epim-like"/>
</dbReference>
<evidence type="ECO:0000256" key="13">
    <source>
        <dbReference type="PIRSR" id="PIRSR001461-3"/>
    </source>
</evidence>
<dbReference type="GO" id="GO:0004750">
    <property type="term" value="F:D-ribulose-phosphate 3-epimerase activity"/>
    <property type="evidence" value="ECO:0007669"/>
    <property type="project" value="UniProtKB-EC"/>
</dbReference>
<evidence type="ECO:0000313" key="15">
    <source>
        <dbReference type="Proteomes" id="UP000323011"/>
    </source>
</evidence>
<evidence type="ECO:0000256" key="12">
    <source>
        <dbReference type="PIRSR" id="PIRSR001461-2"/>
    </source>
</evidence>
<dbReference type="InterPro" id="IPR013785">
    <property type="entry name" value="Aldolase_TIM"/>
</dbReference>
<dbReference type="NCBIfam" id="TIGR01163">
    <property type="entry name" value="rpe"/>
    <property type="match status" value="1"/>
</dbReference>
<keyword evidence="8 12" id="KW-0479">Metal-binding</keyword>
<evidence type="ECO:0000256" key="6">
    <source>
        <dbReference type="ARBA" id="ARBA00009541"/>
    </source>
</evidence>
<keyword evidence="10" id="KW-0119">Carbohydrate metabolism</keyword>
<dbReference type="InterPro" id="IPR011060">
    <property type="entry name" value="RibuloseP-bd_barrel"/>
</dbReference>
<evidence type="ECO:0000256" key="8">
    <source>
        <dbReference type="ARBA" id="ARBA00022723"/>
    </source>
</evidence>
<evidence type="ECO:0000256" key="7">
    <source>
        <dbReference type="ARBA" id="ARBA00013188"/>
    </source>
</evidence>
<keyword evidence="12" id="KW-0862">Zinc</keyword>
<keyword evidence="15" id="KW-1185">Reference proteome</keyword>
<protein>
    <recommendedName>
        <fullName evidence="7 10">Ribulose-phosphate 3-epimerase</fullName>
        <ecNumber evidence="7 10">5.1.3.1</ecNumber>
    </recommendedName>
</protein>
<feature type="active site" description="Proton acceptor" evidence="11">
    <location>
        <position position="46"/>
    </location>
</feature>
<dbReference type="PROSITE" id="PS01085">
    <property type="entry name" value="RIBUL_P_3_EPIMER_1"/>
    <property type="match status" value="1"/>
</dbReference>
<accession>A0A5A8C8P5</accession>
<dbReference type="SUPFAM" id="SSF51366">
    <property type="entry name" value="Ribulose-phoshate binding barrel"/>
    <property type="match status" value="1"/>
</dbReference>
<dbReference type="FunFam" id="3.20.20.70:FF:000171">
    <property type="entry name" value="Ribulose-phosphate 3-epimerase"/>
    <property type="match status" value="1"/>
</dbReference>
<evidence type="ECO:0000256" key="11">
    <source>
        <dbReference type="PIRSR" id="PIRSR001461-1"/>
    </source>
</evidence>
<dbReference type="PANTHER" id="PTHR11749">
    <property type="entry name" value="RIBULOSE-5-PHOSPHATE-3-EPIMERASE"/>
    <property type="match status" value="1"/>
</dbReference>
<evidence type="ECO:0000313" key="14">
    <source>
        <dbReference type="EMBL" id="KAA0149188.1"/>
    </source>
</evidence>
<feature type="binding site" evidence="13">
    <location>
        <position position="184"/>
    </location>
    <ligand>
        <name>substrate</name>
    </ligand>
</feature>
<evidence type="ECO:0000256" key="4">
    <source>
        <dbReference type="ARBA" id="ARBA00001947"/>
    </source>
</evidence>
<dbReference type="HAMAP" id="MF_02227">
    <property type="entry name" value="RPE"/>
    <property type="match status" value="1"/>
</dbReference>
<feature type="active site" description="Proton donor" evidence="11">
    <location>
        <position position="182"/>
    </location>
</feature>
<dbReference type="Proteomes" id="UP000323011">
    <property type="component" value="Unassembled WGS sequence"/>
</dbReference>
<dbReference type="PROSITE" id="PS01086">
    <property type="entry name" value="RIBUL_P_3_EPIMER_2"/>
    <property type="match status" value="1"/>
</dbReference>
<dbReference type="AlphaFoldDB" id="A0A5A8C8P5"/>
<evidence type="ECO:0000256" key="5">
    <source>
        <dbReference type="ARBA" id="ARBA00001954"/>
    </source>
</evidence>
<keyword evidence="9 10" id="KW-0413">Isomerase</keyword>
<sequence length="228" mass="23780">MASAPAAAGSAIKAVIAPSMLASDFARLADEAKDVIAKGADWLHMDVMDGHFVPNLTLGAPIVKALRKHTDAFMDCHLMVSDPGAWVEDFHAAGASQITFHVETVEAPVALAKRIRELGIRAGIAVKPKTPVESVLPLLEHFDMVLIMTVEPGFGGQKFMADMMDKVRAVRAAAPTMDVQVDGGLSPATVDVAAEAGANVIVAGTAVFGAEDRAAAIAALRESVAKQC</sequence>
<dbReference type="EC" id="5.1.3.1" evidence="7 10"/>
<dbReference type="NCBIfam" id="NF004076">
    <property type="entry name" value="PRK05581.1-4"/>
    <property type="match status" value="1"/>
</dbReference>
<dbReference type="InterPro" id="IPR026019">
    <property type="entry name" value="Ribul_P_3_epim"/>
</dbReference>
<evidence type="ECO:0000256" key="3">
    <source>
        <dbReference type="ARBA" id="ARBA00001941"/>
    </source>
</evidence>
<feature type="binding site" evidence="13">
    <location>
        <begin position="153"/>
        <end position="156"/>
    </location>
    <ligand>
        <name>substrate</name>
    </ligand>
</feature>
<reference evidence="14 15" key="1">
    <citation type="submission" date="2019-07" db="EMBL/GenBank/DDBJ databases">
        <title>Genomes of Cafeteria roenbergensis.</title>
        <authorList>
            <person name="Fischer M.G."/>
            <person name="Hackl T."/>
            <person name="Roman M."/>
        </authorList>
    </citation>
    <scope>NUCLEOTIDE SEQUENCE [LARGE SCALE GENOMIC DNA]</scope>
    <source>
        <strain evidence="14 15">BVI</strain>
    </source>
</reference>
<comment type="cofactor">
    <cofactor evidence="12">
        <name>a divalent metal cation</name>
        <dbReference type="ChEBI" id="CHEBI:60240"/>
    </cofactor>
    <text evidence="12">Binds 1 divalent metal cation per subunit.</text>
</comment>
<evidence type="ECO:0000256" key="10">
    <source>
        <dbReference type="PIRNR" id="PIRNR001461"/>
    </source>
</evidence>
<dbReference type="Gene3D" id="3.20.20.70">
    <property type="entry name" value="Aldolase class I"/>
    <property type="match status" value="1"/>
</dbReference>
<dbReference type="GO" id="GO:0006098">
    <property type="term" value="P:pentose-phosphate shunt"/>
    <property type="evidence" value="ECO:0007669"/>
    <property type="project" value="InterPro"/>
</dbReference>
<evidence type="ECO:0000256" key="1">
    <source>
        <dbReference type="ARBA" id="ARBA00001782"/>
    </source>
</evidence>
<dbReference type="CDD" id="cd00429">
    <property type="entry name" value="RPE"/>
    <property type="match status" value="1"/>
</dbReference>
<comment type="cofactor">
    <cofactor evidence="2">
        <name>Mn(2+)</name>
        <dbReference type="ChEBI" id="CHEBI:29035"/>
    </cofactor>
</comment>
<evidence type="ECO:0000256" key="9">
    <source>
        <dbReference type="ARBA" id="ARBA00023235"/>
    </source>
</evidence>
<dbReference type="GO" id="GO:0046872">
    <property type="term" value="F:metal ion binding"/>
    <property type="evidence" value="ECO:0007669"/>
    <property type="project" value="UniProtKB-KW"/>
</dbReference>
<feature type="binding site" evidence="12">
    <location>
        <position position="77"/>
    </location>
    <ligand>
        <name>a divalent metal cation</name>
        <dbReference type="ChEBI" id="CHEBI:60240"/>
    </ligand>
</feature>
<dbReference type="EMBL" id="VLTN01000045">
    <property type="protein sequence ID" value="KAA0149188.1"/>
    <property type="molecule type" value="Genomic_DNA"/>
</dbReference>
<evidence type="ECO:0000256" key="2">
    <source>
        <dbReference type="ARBA" id="ARBA00001936"/>
    </source>
</evidence>
<comment type="similarity">
    <text evidence="6 10">Belongs to the ribulose-phosphate 3-epimerase family.</text>
</comment>
<name>A0A5A8C8P5_CAFRO</name>
<feature type="binding site" evidence="12">
    <location>
        <position position="182"/>
    </location>
    <ligand>
        <name>a divalent metal cation</name>
        <dbReference type="ChEBI" id="CHEBI:60240"/>
    </ligand>
</feature>
<feature type="binding site" evidence="13">
    <location>
        <begin position="204"/>
        <end position="205"/>
    </location>
    <ligand>
        <name>substrate</name>
    </ligand>
</feature>
<feature type="binding site" evidence="12">
    <location>
        <position position="44"/>
    </location>
    <ligand>
        <name>a divalent metal cation</name>
        <dbReference type="ChEBI" id="CHEBI:60240"/>
    </ligand>
</feature>
<keyword evidence="12" id="KW-0464">Manganese</keyword>